<dbReference type="PANTHER" id="PTHR30528:SF0">
    <property type="entry name" value="CYTOPLASMIC PROTEIN"/>
    <property type="match status" value="1"/>
</dbReference>
<dbReference type="InterPro" id="IPR009351">
    <property type="entry name" value="AlkZ-like"/>
</dbReference>
<proteinExistence type="predicted"/>
<dbReference type="AlphaFoldDB" id="A0A285RZY1"/>
<organism evidence="1 2">
    <name type="scientific">Stappia indica</name>
    <dbReference type="NCBI Taxonomy" id="538381"/>
    <lineage>
        <taxon>Bacteria</taxon>
        <taxon>Pseudomonadati</taxon>
        <taxon>Pseudomonadota</taxon>
        <taxon>Alphaproteobacteria</taxon>
        <taxon>Hyphomicrobiales</taxon>
        <taxon>Stappiaceae</taxon>
        <taxon>Stappia</taxon>
    </lineage>
</organism>
<evidence type="ECO:0000313" key="2">
    <source>
        <dbReference type="Proteomes" id="UP000219331"/>
    </source>
</evidence>
<dbReference type="Pfam" id="PF06224">
    <property type="entry name" value="AlkZ-like"/>
    <property type="match status" value="1"/>
</dbReference>
<keyword evidence="2" id="KW-1185">Reference proteome</keyword>
<name>A0A285RZY1_9HYPH</name>
<evidence type="ECO:0008006" key="3">
    <source>
        <dbReference type="Google" id="ProtNLM"/>
    </source>
</evidence>
<dbReference type="Proteomes" id="UP000219331">
    <property type="component" value="Unassembled WGS sequence"/>
</dbReference>
<dbReference type="EMBL" id="OBML01000003">
    <property type="protein sequence ID" value="SOC00103.1"/>
    <property type="molecule type" value="Genomic_DNA"/>
</dbReference>
<reference evidence="1 2" key="1">
    <citation type="submission" date="2017-08" db="EMBL/GenBank/DDBJ databases">
        <authorList>
            <person name="de Groot N.N."/>
        </authorList>
    </citation>
    <scope>NUCLEOTIDE SEQUENCE [LARGE SCALE GENOMIC DNA]</scope>
    <source>
        <strain evidence="1 2">USBA 352</strain>
    </source>
</reference>
<sequence length="402" mass="46655">MVLKIAAADLRRVFLHLQGLSEAPSRRLGQAELCDLIDRLGFVQVDSINTVTRAHHQILFSRNQTYREPQLTRLLERDRALFENWTHDAAVIPSSAFPYWRHRFARQKERLKARWTNWHGHDFHGEIGRVRDHVRVNGPSRGRDFDGDRTRKEPGWWNWQPGKTALEYLWRTGEIAVTARDNFAKIYDLSERVIPREHFEQEVAHEDFVDWACREALQRLGVGTSGEIAAFYDLVSPEEAKAWCAQETGKSILPVEIDFGPGQPKRASVARPDIATLLTEAPEPPARIRTLSPFDPVLRDRKRAERLFGFFYRIEVFVPAPKRTYGYYVYPVMEKDRMIGRVDMICRRAEGELLVTAFWPEPGVRLGEGRLARLEAEFERMARFTGMERVVFADGWRREPSG</sequence>
<dbReference type="STRING" id="538381.GCA_001696535_04334"/>
<protein>
    <recommendedName>
        <fullName evidence="3">Winged helix-turn-helix domain-containing protein</fullName>
    </recommendedName>
</protein>
<dbReference type="RefSeq" id="WP_097174331.1">
    <property type="nucleotide sequence ID" value="NZ_OBML01000003.1"/>
</dbReference>
<evidence type="ECO:0000313" key="1">
    <source>
        <dbReference type="EMBL" id="SOC00103.1"/>
    </source>
</evidence>
<dbReference type="OrthoDB" id="9787207at2"/>
<accession>A0A285RZY1</accession>
<dbReference type="PANTHER" id="PTHR30528">
    <property type="entry name" value="CYTOPLASMIC PROTEIN"/>
    <property type="match status" value="1"/>
</dbReference>
<gene>
    <name evidence="1" type="ORF">SAMN05421512_103223</name>
</gene>